<dbReference type="OMA" id="CGGAKFM"/>
<keyword evidence="1" id="KW-0812">Transmembrane</keyword>
<evidence type="ECO:0000313" key="4">
    <source>
        <dbReference type="Proteomes" id="UP000241394"/>
    </source>
</evidence>
<feature type="transmembrane region" description="Helical" evidence="1">
    <location>
        <begin position="21"/>
        <end position="44"/>
    </location>
</feature>
<keyword evidence="1" id="KW-0472">Membrane</keyword>
<evidence type="ECO:0000313" key="3">
    <source>
        <dbReference type="EMBL" id="PSS01693.1"/>
    </source>
</evidence>
<dbReference type="FunCoup" id="A0A2R6Q4C3">
    <property type="interactions" value="1"/>
</dbReference>
<dbReference type="ESTHER" id="actch-a0a2r6q4c3">
    <property type="family name" value="Bodyguard"/>
</dbReference>
<keyword evidence="4" id="KW-1185">Reference proteome</keyword>
<dbReference type="SUPFAM" id="SSF53474">
    <property type="entry name" value="alpha/beta-Hydrolases"/>
    <property type="match status" value="1"/>
</dbReference>
<dbReference type="Pfam" id="PF00561">
    <property type="entry name" value="Abhydrolase_1"/>
    <property type="match status" value="1"/>
</dbReference>
<accession>A0A2R6Q4C3</accession>
<keyword evidence="1" id="KW-1133">Transmembrane helix</keyword>
<gene>
    <name evidence="3" type="ORF">CEY00_Acc23049</name>
</gene>
<dbReference type="InterPro" id="IPR000073">
    <property type="entry name" value="AB_hydrolase_1"/>
</dbReference>
<dbReference type="EMBL" id="NKQK01000020">
    <property type="protein sequence ID" value="PSS01693.1"/>
    <property type="molecule type" value="Genomic_DNA"/>
</dbReference>
<name>A0A2R6Q4C3_ACTCC</name>
<dbReference type="PANTHER" id="PTHR43689:SF14">
    <property type="entry name" value="LYSOPHOSPHOLIPASE BODYGUARD 4-RELATED"/>
    <property type="match status" value="1"/>
</dbReference>
<dbReference type="STRING" id="1590841.A0A2R6Q4C3"/>
<dbReference type="OrthoDB" id="284184at2759"/>
<reference evidence="3 4" key="1">
    <citation type="submission" date="2017-07" db="EMBL/GenBank/DDBJ databases">
        <title>An improved, manually edited Actinidia chinensis var. chinensis (kiwifruit) genome highlights the challenges associated with draft genomes and gene prediction in plants.</title>
        <authorList>
            <person name="Pilkington S."/>
            <person name="Crowhurst R."/>
            <person name="Hilario E."/>
            <person name="Nardozza S."/>
            <person name="Fraser L."/>
            <person name="Peng Y."/>
            <person name="Gunaseelan K."/>
            <person name="Simpson R."/>
            <person name="Tahir J."/>
            <person name="Deroles S."/>
            <person name="Templeton K."/>
            <person name="Luo Z."/>
            <person name="Davy M."/>
            <person name="Cheng C."/>
            <person name="Mcneilage M."/>
            <person name="Scaglione D."/>
            <person name="Liu Y."/>
            <person name="Zhang Q."/>
            <person name="Datson P."/>
            <person name="De Silva N."/>
            <person name="Gardiner S."/>
            <person name="Bassett H."/>
            <person name="Chagne D."/>
            <person name="Mccallum J."/>
            <person name="Dzierzon H."/>
            <person name="Deng C."/>
            <person name="Wang Y.-Y."/>
            <person name="Barron N."/>
            <person name="Manako K."/>
            <person name="Bowen J."/>
            <person name="Foster T."/>
            <person name="Erridge Z."/>
            <person name="Tiffin H."/>
            <person name="Waite C."/>
            <person name="Davies K."/>
            <person name="Grierson E."/>
            <person name="Laing W."/>
            <person name="Kirk R."/>
            <person name="Chen X."/>
            <person name="Wood M."/>
            <person name="Montefiori M."/>
            <person name="Brummell D."/>
            <person name="Schwinn K."/>
            <person name="Catanach A."/>
            <person name="Fullerton C."/>
            <person name="Li D."/>
            <person name="Meiyalaghan S."/>
            <person name="Nieuwenhuizen N."/>
            <person name="Read N."/>
            <person name="Prakash R."/>
            <person name="Hunter D."/>
            <person name="Zhang H."/>
            <person name="Mckenzie M."/>
            <person name="Knabel M."/>
            <person name="Harris A."/>
            <person name="Allan A."/>
            <person name="Chen A."/>
            <person name="Janssen B."/>
            <person name="Plunkett B."/>
            <person name="Dwamena C."/>
            <person name="Voogd C."/>
            <person name="Leif D."/>
            <person name="Lafferty D."/>
            <person name="Souleyre E."/>
            <person name="Varkonyi-Gasic E."/>
            <person name="Gambi F."/>
            <person name="Hanley J."/>
            <person name="Yao J.-L."/>
            <person name="Cheung J."/>
            <person name="David K."/>
            <person name="Warren B."/>
            <person name="Marsh K."/>
            <person name="Snowden K."/>
            <person name="Lin-Wang K."/>
            <person name="Brian L."/>
            <person name="Martinez-Sanchez M."/>
            <person name="Wang M."/>
            <person name="Ileperuma N."/>
            <person name="Macnee N."/>
            <person name="Campin R."/>
            <person name="Mcatee P."/>
            <person name="Drummond R."/>
            <person name="Espley R."/>
            <person name="Ireland H."/>
            <person name="Wu R."/>
            <person name="Atkinson R."/>
            <person name="Karunairetnam S."/>
            <person name="Bulley S."/>
            <person name="Chunkath S."/>
            <person name="Hanley Z."/>
            <person name="Storey R."/>
            <person name="Thrimawithana A."/>
            <person name="Thomson S."/>
            <person name="David C."/>
            <person name="Testolin R."/>
        </authorList>
    </citation>
    <scope>NUCLEOTIDE SEQUENCE [LARGE SCALE GENOMIC DNA]</scope>
    <source>
        <strain evidence="4">cv. Red5</strain>
        <tissue evidence="3">Young leaf</tissue>
    </source>
</reference>
<protein>
    <submittedName>
        <fullName evidence="3">Lysophospholipase BODYGUARD 4 like</fullName>
    </submittedName>
</protein>
<dbReference type="PANTHER" id="PTHR43689">
    <property type="entry name" value="HYDROLASE"/>
    <property type="match status" value="1"/>
</dbReference>
<dbReference type="Gramene" id="PSS01693">
    <property type="protein sequence ID" value="PSS01693"/>
    <property type="gene ID" value="CEY00_Acc23049"/>
</dbReference>
<dbReference type="InterPro" id="IPR029058">
    <property type="entry name" value="AB_hydrolase_fold"/>
</dbReference>
<dbReference type="Proteomes" id="UP000241394">
    <property type="component" value="Chromosome LG20"/>
</dbReference>
<sequence>MVSPVFSGKWPRKTADFLVSAISRIVFLFLDFLDIVLCFFYRFVDEFFEGKANPCYCHNREEQGNCLGDERESEVSETLYGRRNVFREMGLFRIPRKLEGLVKIGGGIVGNRWSDCSCESCVSWTSDGDQRLHVVVREPSRATFGDDYRGKPVENVIFLHGFLSSSLFWTETVFPNLSEPTKRNYRLCAVDLLGFGRSPKPRDCLYTLKDHLEMVEKSVIHPFQLGSFHLVAHSMGCVIALALAAKYSKSVKSVTLIAPPYFHPPKDGASLTALERLADRKLWPPLLFGSAVMSWYEHLGRCVCFIICRNHRAWEWILKLLTRKRELHFMVIDLTRHTHHSAWHTMHNVICGGARLMDEYLEILKDSRVNIHVIQGSKDHVVPLECSSNIKMKVPHAEVDIIANADHSTVILHREKDFTRDLEHIWASTNDNRKGECFRNGCT</sequence>
<dbReference type="GO" id="GO:0016787">
    <property type="term" value="F:hydrolase activity"/>
    <property type="evidence" value="ECO:0007669"/>
    <property type="project" value="UniProtKB-ARBA"/>
</dbReference>
<dbReference type="AlphaFoldDB" id="A0A2R6Q4C3"/>
<evidence type="ECO:0000256" key="1">
    <source>
        <dbReference type="SAM" id="Phobius"/>
    </source>
</evidence>
<organism evidence="3 4">
    <name type="scientific">Actinidia chinensis var. chinensis</name>
    <name type="common">Chinese soft-hair kiwi</name>
    <dbReference type="NCBI Taxonomy" id="1590841"/>
    <lineage>
        <taxon>Eukaryota</taxon>
        <taxon>Viridiplantae</taxon>
        <taxon>Streptophyta</taxon>
        <taxon>Embryophyta</taxon>
        <taxon>Tracheophyta</taxon>
        <taxon>Spermatophyta</taxon>
        <taxon>Magnoliopsida</taxon>
        <taxon>eudicotyledons</taxon>
        <taxon>Gunneridae</taxon>
        <taxon>Pentapetalae</taxon>
        <taxon>asterids</taxon>
        <taxon>Ericales</taxon>
        <taxon>Actinidiaceae</taxon>
        <taxon>Actinidia</taxon>
    </lineage>
</organism>
<comment type="caution">
    <text evidence="3">The sequence shown here is derived from an EMBL/GenBank/DDBJ whole genome shotgun (WGS) entry which is preliminary data.</text>
</comment>
<feature type="domain" description="AB hydrolase-1" evidence="2">
    <location>
        <begin position="156"/>
        <end position="265"/>
    </location>
</feature>
<proteinExistence type="predicted"/>
<dbReference type="Gene3D" id="3.40.50.1820">
    <property type="entry name" value="alpha/beta hydrolase"/>
    <property type="match status" value="1"/>
</dbReference>
<evidence type="ECO:0000259" key="2">
    <source>
        <dbReference type="Pfam" id="PF00561"/>
    </source>
</evidence>
<dbReference type="InParanoid" id="A0A2R6Q4C3"/>
<reference evidence="4" key="2">
    <citation type="journal article" date="2018" name="BMC Genomics">
        <title>A manually annotated Actinidia chinensis var. chinensis (kiwifruit) genome highlights the challenges associated with draft genomes and gene prediction in plants.</title>
        <authorList>
            <person name="Pilkington S.M."/>
            <person name="Crowhurst R."/>
            <person name="Hilario E."/>
            <person name="Nardozza S."/>
            <person name="Fraser L."/>
            <person name="Peng Y."/>
            <person name="Gunaseelan K."/>
            <person name="Simpson R."/>
            <person name="Tahir J."/>
            <person name="Deroles S.C."/>
            <person name="Templeton K."/>
            <person name="Luo Z."/>
            <person name="Davy M."/>
            <person name="Cheng C."/>
            <person name="McNeilage M."/>
            <person name="Scaglione D."/>
            <person name="Liu Y."/>
            <person name="Zhang Q."/>
            <person name="Datson P."/>
            <person name="De Silva N."/>
            <person name="Gardiner S.E."/>
            <person name="Bassett H."/>
            <person name="Chagne D."/>
            <person name="McCallum J."/>
            <person name="Dzierzon H."/>
            <person name="Deng C."/>
            <person name="Wang Y.Y."/>
            <person name="Barron L."/>
            <person name="Manako K."/>
            <person name="Bowen J."/>
            <person name="Foster T.M."/>
            <person name="Erridge Z.A."/>
            <person name="Tiffin H."/>
            <person name="Waite C.N."/>
            <person name="Davies K.M."/>
            <person name="Grierson E.P."/>
            <person name="Laing W.A."/>
            <person name="Kirk R."/>
            <person name="Chen X."/>
            <person name="Wood M."/>
            <person name="Montefiori M."/>
            <person name="Brummell D.A."/>
            <person name="Schwinn K.E."/>
            <person name="Catanach A."/>
            <person name="Fullerton C."/>
            <person name="Li D."/>
            <person name="Meiyalaghan S."/>
            <person name="Nieuwenhuizen N."/>
            <person name="Read N."/>
            <person name="Prakash R."/>
            <person name="Hunter D."/>
            <person name="Zhang H."/>
            <person name="McKenzie M."/>
            <person name="Knabel M."/>
            <person name="Harris A."/>
            <person name="Allan A.C."/>
            <person name="Gleave A."/>
            <person name="Chen A."/>
            <person name="Janssen B.J."/>
            <person name="Plunkett B."/>
            <person name="Ampomah-Dwamena C."/>
            <person name="Voogd C."/>
            <person name="Leif D."/>
            <person name="Lafferty D."/>
            <person name="Souleyre E.J.F."/>
            <person name="Varkonyi-Gasic E."/>
            <person name="Gambi F."/>
            <person name="Hanley J."/>
            <person name="Yao J.L."/>
            <person name="Cheung J."/>
            <person name="David K.M."/>
            <person name="Warren B."/>
            <person name="Marsh K."/>
            <person name="Snowden K.C."/>
            <person name="Lin-Wang K."/>
            <person name="Brian L."/>
            <person name="Martinez-Sanchez M."/>
            <person name="Wang M."/>
            <person name="Ileperuma N."/>
            <person name="Macnee N."/>
            <person name="Campin R."/>
            <person name="McAtee P."/>
            <person name="Drummond R.S.M."/>
            <person name="Espley R.V."/>
            <person name="Ireland H.S."/>
            <person name="Wu R."/>
            <person name="Atkinson R.G."/>
            <person name="Karunairetnam S."/>
            <person name="Bulley S."/>
            <person name="Chunkath S."/>
            <person name="Hanley Z."/>
            <person name="Storey R."/>
            <person name="Thrimawithana A.H."/>
            <person name="Thomson S."/>
            <person name="David C."/>
            <person name="Testolin R."/>
            <person name="Huang H."/>
            <person name="Hellens R.P."/>
            <person name="Schaffer R.J."/>
        </authorList>
    </citation>
    <scope>NUCLEOTIDE SEQUENCE [LARGE SCALE GENOMIC DNA]</scope>
    <source>
        <strain evidence="4">cv. Red5</strain>
    </source>
</reference>
<dbReference type="PRINTS" id="PR00111">
    <property type="entry name" value="ABHYDROLASE"/>
</dbReference>